<dbReference type="EMBL" id="JAPWTJ010000195">
    <property type="protein sequence ID" value="KAJ8981232.1"/>
    <property type="molecule type" value="Genomic_DNA"/>
</dbReference>
<comment type="caution">
    <text evidence="1">The sequence shown here is derived from an EMBL/GenBank/DDBJ whole genome shotgun (WGS) entry which is preliminary data.</text>
</comment>
<evidence type="ECO:0000313" key="1">
    <source>
        <dbReference type="EMBL" id="KAJ8981232.1"/>
    </source>
</evidence>
<dbReference type="Proteomes" id="UP001162164">
    <property type="component" value="Unassembled WGS sequence"/>
</dbReference>
<evidence type="ECO:0000313" key="2">
    <source>
        <dbReference type="Proteomes" id="UP001162164"/>
    </source>
</evidence>
<name>A0ABQ9JV00_9CUCU</name>
<organism evidence="1 2">
    <name type="scientific">Molorchus minor</name>
    <dbReference type="NCBI Taxonomy" id="1323400"/>
    <lineage>
        <taxon>Eukaryota</taxon>
        <taxon>Metazoa</taxon>
        <taxon>Ecdysozoa</taxon>
        <taxon>Arthropoda</taxon>
        <taxon>Hexapoda</taxon>
        <taxon>Insecta</taxon>
        <taxon>Pterygota</taxon>
        <taxon>Neoptera</taxon>
        <taxon>Endopterygota</taxon>
        <taxon>Coleoptera</taxon>
        <taxon>Polyphaga</taxon>
        <taxon>Cucujiformia</taxon>
        <taxon>Chrysomeloidea</taxon>
        <taxon>Cerambycidae</taxon>
        <taxon>Lamiinae</taxon>
        <taxon>Monochamini</taxon>
        <taxon>Molorchus</taxon>
    </lineage>
</organism>
<proteinExistence type="predicted"/>
<accession>A0ABQ9JV00</accession>
<keyword evidence="2" id="KW-1185">Reference proteome</keyword>
<gene>
    <name evidence="1" type="ORF">NQ317_016528</name>
</gene>
<sequence length="85" mass="9699">MEGRDAENKPHASIKYYNSKTKHHGSMRFAPLDFTSIILLEIDSSSGDFSMEGRDAEKKPHASIKYYNSKTKHNSSMRFAPLDFT</sequence>
<reference evidence="1" key="1">
    <citation type="journal article" date="2023" name="Insect Mol. Biol.">
        <title>Genome sequencing provides insights into the evolution of gene families encoding plant cell wall-degrading enzymes in longhorned beetles.</title>
        <authorList>
            <person name="Shin N.R."/>
            <person name="Okamura Y."/>
            <person name="Kirsch R."/>
            <person name="Pauchet Y."/>
        </authorList>
    </citation>
    <scope>NUCLEOTIDE SEQUENCE</scope>
    <source>
        <strain evidence="1">MMC_N1</strain>
    </source>
</reference>
<protein>
    <submittedName>
        <fullName evidence="1">Uncharacterized protein</fullName>
    </submittedName>
</protein>